<keyword evidence="8" id="KW-0812">Transmembrane</keyword>
<keyword evidence="6" id="KW-1015">Disulfide bond</keyword>
<sequence length="273" mass="30980">MVLTAASPRTVKYRQIHQKILQLETMVKDKDAELLHTPENPVERCLYTAVTCFKKGIQKLQPASSQESSQFTKAIRIVNKFTYRDPGKRDMENEKYTNLKNGGKTNTPANFSIAFASTAKFVMNKVQRSKNTDMMCKVIIFGSIAAAILLTAAYGVPVEKTKIEALLRASLSDLDLLKGIDNNSLDFYTPNDKWECNHTTLACFLKELKVLEQDVDEKDKQHVKNIMKNLEDLQDPGFSNPTCKTCEVNGKKKFPEFHKEMTGFLRSMLKQNV</sequence>
<dbReference type="GO" id="GO:0005125">
    <property type="term" value="F:cytokine activity"/>
    <property type="evidence" value="ECO:0007669"/>
    <property type="project" value="UniProtKB-KW"/>
</dbReference>
<gene>
    <name evidence="9" type="ORF">HGM15179_013858</name>
</gene>
<keyword evidence="8" id="KW-0472">Membrane</keyword>
<comment type="caution">
    <text evidence="9">The sequence shown here is derived from an EMBL/GenBank/DDBJ whole genome shotgun (WGS) entry which is preliminary data.</text>
</comment>
<evidence type="ECO:0000256" key="3">
    <source>
        <dbReference type="ARBA" id="ARBA00022514"/>
    </source>
</evidence>
<dbReference type="GO" id="GO:0001819">
    <property type="term" value="P:positive regulation of cytokine production"/>
    <property type="evidence" value="ECO:0007669"/>
    <property type="project" value="TreeGrafter"/>
</dbReference>
<keyword evidence="4" id="KW-0964">Secreted</keyword>
<evidence type="ECO:0000256" key="5">
    <source>
        <dbReference type="ARBA" id="ARBA00022729"/>
    </source>
</evidence>
<dbReference type="GO" id="GO:0006955">
    <property type="term" value="P:immune response"/>
    <property type="evidence" value="ECO:0007669"/>
    <property type="project" value="InterPro"/>
</dbReference>
<dbReference type="GO" id="GO:0042119">
    <property type="term" value="P:neutrophil activation"/>
    <property type="evidence" value="ECO:0007669"/>
    <property type="project" value="TreeGrafter"/>
</dbReference>
<organism evidence="9 10">
    <name type="scientific">Zosterops borbonicus</name>
    <dbReference type="NCBI Taxonomy" id="364589"/>
    <lineage>
        <taxon>Eukaryota</taxon>
        <taxon>Metazoa</taxon>
        <taxon>Chordata</taxon>
        <taxon>Craniata</taxon>
        <taxon>Vertebrata</taxon>
        <taxon>Euteleostomi</taxon>
        <taxon>Archelosauria</taxon>
        <taxon>Archosauria</taxon>
        <taxon>Dinosauria</taxon>
        <taxon>Saurischia</taxon>
        <taxon>Theropoda</taxon>
        <taxon>Coelurosauria</taxon>
        <taxon>Aves</taxon>
        <taxon>Neognathae</taxon>
        <taxon>Neoaves</taxon>
        <taxon>Telluraves</taxon>
        <taxon>Australaves</taxon>
        <taxon>Passeriformes</taxon>
        <taxon>Sylvioidea</taxon>
        <taxon>Zosteropidae</taxon>
        <taxon>Zosterops</taxon>
    </lineage>
</organism>
<dbReference type="Pfam" id="PF02372">
    <property type="entry name" value="IL15"/>
    <property type="match status" value="1"/>
</dbReference>
<proteinExistence type="inferred from homology"/>
<evidence type="ECO:0000313" key="10">
    <source>
        <dbReference type="Proteomes" id="UP000796761"/>
    </source>
</evidence>
<dbReference type="OrthoDB" id="9341057at2759"/>
<accession>A0A8K1LGL3</accession>
<dbReference type="Gene3D" id="1.20.1250.70">
    <property type="entry name" value="Interleukin-15/Interleukin-21"/>
    <property type="match status" value="2"/>
</dbReference>
<keyword evidence="3 7" id="KW-0202">Cytokine</keyword>
<evidence type="ECO:0000256" key="6">
    <source>
        <dbReference type="ARBA" id="ARBA00023157"/>
    </source>
</evidence>
<evidence type="ECO:0000256" key="4">
    <source>
        <dbReference type="ARBA" id="ARBA00022525"/>
    </source>
</evidence>
<dbReference type="SUPFAM" id="SSF47266">
    <property type="entry name" value="4-helical cytokines"/>
    <property type="match status" value="2"/>
</dbReference>
<evidence type="ECO:0000256" key="7">
    <source>
        <dbReference type="RuleBase" id="RU003453"/>
    </source>
</evidence>
<comment type="subcellular location">
    <subcellularLocation>
        <location evidence="1">Secreted</location>
    </subcellularLocation>
</comment>
<dbReference type="GO" id="GO:0005126">
    <property type="term" value="F:cytokine receptor binding"/>
    <property type="evidence" value="ECO:0007669"/>
    <property type="project" value="InterPro"/>
</dbReference>
<comment type="similarity">
    <text evidence="2 7">Belongs to the IL-15/IL-21 family.</text>
</comment>
<keyword evidence="10" id="KW-1185">Reference proteome</keyword>
<keyword evidence="8" id="KW-1133">Transmembrane helix</keyword>
<dbReference type="Proteomes" id="UP000796761">
    <property type="component" value="Unassembled WGS sequence"/>
</dbReference>
<dbReference type="AlphaFoldDB" id="A0A8K1LGL3"/>
<dbReference type="GO" id="GO:0005615">
    <property type="term" value="C:extracellular space"/>
    <property type="evidence" value="ECO:0007669"/>
    <property type="project" value="UniProtKB-KW"/>
</dbReference>
<reference evidence="9" key="1">
    <citation type="submission" date="2019-04" db="EMBL/GenBank/DDBJ databases">
        <title>Genome assembly of Zosterops borbonicus 15179.</title>
        <authorList>
            <person name="Leroy T."/>
            <person name="Anselmetti Y."/>
            <person name="Tilak M.-K."/>
            <person name="Nabholz B."/>
        </authorList>
    </citation>
    <scope>NUCLEOTIDE SEQUENCE</scope>
    <source>
        <strain evidence="9">HGM_15179</strain>
        <tissue evidence="9">Muscle</tissue>
    </source>
</reference>
<keyword evidence="5" id="KW-0732">Signal</keyword>
<dbReference type="EMBL" id="SWJQ01000523">
    <property type="protein sequence ID" value="TRZ13250.1"/>
    <property type="molecule type" value="Genomic_DNA"/>
</dbReference>
<evidence type="ECO:0000256" key="2">
    <source>
        <dbReference type="ARBA" id="ARBA00006050"/>
    </source>
</evidence>
<dbReference type="InterPro" id="IPR009079">
    <property type="entry name" value="4_helix_cytokine-like_core"/>
</dbReference>
<name>A0A8K1LGL3_9PASS</name>
<dbReference type="InterPro" id="IPR003443">
    <property type="entry name" value="IL-15/IL-21_fam"/>
</dbReference>
<evidence type="ECO:0000256" key="1">
    <source>
        <dbReference type="ARBA" id="ARBA00004613"/>
    </source>
</evidence>
<evidence type="ECO:0000313" key="9">
    <source>
        <dbReference type="EMBL" id="TRZ13250.1"/>
    </source>
</evidence>
<evidence type="ECO:0000256" key="8">
    <source>
        <dbReference type="SAM" id="Phobius"/>
    </source>
</evidence>
<dbReference type="PANTHER" id="PTHR14356">
    <property type="entry name" value="INTERLEUKIN-15-RELATED"/>
    <property type="match status" value="1"/>
</dbReference>
<dbReference type="GO" id="GO:0042102">
    <property type="term" value="P:positive regulation of T cell proliferation"/>
    <property type="evidence" value="ECO:0007669"/>
    <property type="project" value="TreeGrafter"/>
</dbReference>
<protein>
    <recommendedName>
        <fullName evidence="7">Interleukin</fullName>
    </recommendedName>
</protein>
<dbReference type="GO" id="GO:0050778">
    <property type="term" value="P:positive regulation of immune response"/>
    <property type="evidence" value="ECO:0007669"/>
    <property type="project" value="TreeGrafter"/>
</dbReference>
<dbReference type="PANTHER" id="PTHR14356:SF3">
    <property type="entry name" value="INTERLEUKIN-15"/>
    <property type="match status" value="1"/>
</dbReference>
<feature type="transmembrane region" description="Helical" evidence="8">
    <location>
        <begin position="138"/>
        <end position="156"/>
    </location>
</feature>